<evidence type="ECO:0000313" key="2">
    <source>
        <dbReference type="Proteomes" id="UP000007875"/>
    </source>
</evidence>
<reference evidence="1" key="3">
    <citation type="submission" date="2025-09" db="UniProtKB">
        <authorList>
            <consortium name="Ensembl"/>
        </authorList>
    </citation>
    <scope>IDENTIFICATION</scope>
</reference>
<dbReference type="Proteomes" id="UP000007875">
    <property type="component" value="Unassembled WGS sequence"/>
</dbReference>
<dbReference type="Ensembl" id="ENSCSAVT00000000029.1">
    <property type="protein sequence ID" value="ENSCSAVP00000000029.1"/>
    <property type="gene ID" value="ENSCSAVG00000000016.1"/>
</dbReference>
<sequence length="85" mass="9597">GSVANGKKFFVGNKLLLRNAYRNNTVYKVQAFNALGFATASTQLVLKKSGKRKEYRSQDSLRNDAATSIVNKKIIVFLYLLFFKC</sequence>
<organism evidence="1 2">
    <name type="scientific">Ciona savignyi</name>
    <name type="common">Pacific transparent sea squirt</name>
    <dbReference type="NCBI Taxonomy" id="51511"/>
    <lineage>
        <taxon>Eukaryota</taxon>
        <taxon>Metazoa</taxon>
        <taxon>Chordata</taxon>
        <taxon>Tunicata</taxon>
        <taxon>Ascidiacea</taxon>
        <taxon>Phlebobranchia</taxon>
        <taxon>Cionidae</taxon>
        <taxon>Ciona</taxon>
    </lineage>
</organism>
<evidence type="ECO:0000313" key="1">
    <source>
        <dbReference type="Ensembl" id="ENSCSAVP00000000029.1"/>
    </source>
</evidence>
<reference evidence="1" key="2">
    <citation type="submission" date="2025-08" db="UniProtKB">
        <authorList>
            <consortium name="Ensembl"/>
        </authorList>
    </citation>
    <scope>IDENTIFICATION</scope>
</reference>
<accession>H2Y3Y1</accession>
<proteinExistence type="predicted"/>
<keyword evidence="2" id="KW-1185">Reference proteome</keyword>
<reference evidence="2" key="1">
    <citation type="submission" date="2003-08" db="EMBL/GenBank/DDBJ databases">
        <authorList>
            <person name="Birren B."/>
            <person name="Nusbaum C."/>
            <person name="Abebe A."/>
            <person name="Abouelleil A."/>
            <person name="Adekoya E."/>
            <person name="Ait-zahra M."/>
            <person name="Allen N."/>
            <person name="Allen T."/>
            <person name="An P."/>
            <person name="Anderson M."/>
            <person name="Anderson S."/>
            <person name="Arachchi H."/>
            <person name="Armbruster J."/>
            <person name="Bachantsang P."/>
            <person name="Baldwin J."/>
            <person name="Barry A."/>
            <person name="Bayul T."/>
            <person name="Blitshsteyn B."/>
            <person name="Bloom T."/>
            <person name="Blye J."/>
            <person name="Boguslavskiy L."/>
            <person name="Borowsky M."/>
            <person name="Boukhgalter B."/>
            <person name="Brunache A."/>
            <person name="Butler J."/>
            <person name="Calixte N."/>
            <person name="Calvo S."/>
            <person name="Camarata J."/>
            <person name="Campo K."/>
            <person name="Chang J."/>
            <person name="Cheshatsang Y."/>
            <person name="Citroen M."/>
            <person name="Collymore A."/>
            <person name="Considine T."/>
            <person name="Cook A."/>
            <person name="Cooke P."/>
            <person name="Corum B."/>
            <person name="Cuomo C."/>
            <person name="David R."/>
            <person name="Dawoe T."/>
            <person name="Degray S."/>
            <person name="Dodge S."/>
            <person name="Dooley K."/>
            <person name="Dorje P."/>
            <person name="Dorjee K."/>
            <person name="Dorris L."/>
            <person name="Duffey N."/>
            <person name="Dupes A."/>
            <person name="Elkins T."/>
            <person name="Engels R."/>
            <person name="Erickson J."/>
            <person name="Farina A."/>
            <person name="Faro S."/>
            <person name="Ferreira P."/>
            <person name="Fischer H."/>
            <person name="Fitzgerald M."/>
            <person name="Foley K."/>
            <person name="Gage D."/>
            <person name="Galagan J."/>
            <person name="Gearin G."/>
            <person name="Gnerre S."/>
            <person name="Gnirke A."/>
            <person name="Goyette A."/>
            <person name="Graham J."/>
            <person name="Grandbois E."/>
            <person name="Gyaltsen K."/>
            <person name="Hafez N."/>
            <person name="Hagopian D."/>
            <person name="Hagos B."/>
            <person name="Hall J."/>
            <person name="Hatcher B."/>
            <person name="Heller A."/>
            <person name="Higgins H."/>
            <person name="Honan T."/>
            <person name="Horn A."/>
            <person name="Houde N."/>
            <person name="Hughes L."/>
            <person name="Hulme W."/>
            <person name="Husby E."/>
            <person name="Iliev I."/>
            <person name="Jaffe D."/>
            <person name="Jones C."/>
            <person name="Kamal M."/>
            <person name="Kamat A."/>
            <person name="Kamvysselis M."/>
            <person name="Karlsson E."/>
            <person name="Kells C."/>
            <person name="Kieu A."/>
            <person name="Kisner P."/>
            <person name="Kodira C."/>
            <person name="Kulbokas E."/>
            <person name="Labutti K."/>
            <person name="Lama D."/>
            <person name="Landers T."/>
            <person name="Leger J."/>
            <person name="Levine S."/>
            <person name="Lewis D."/>
            <person name="Lewis T."/>
            <person name="Lindblad-toh K."/>
            <person name="Liu X."/>
            <person name="Lokyitsang T."/>
            <person name="Lokyitsang Y."/>
            <person name="Lucien O."/>
            <person name="Lui A."/>
            <person name="Ma L.J."/>
            <person name="Mabbitt R."/>
            <person name="Macdonald J."/>
            <person name="Maclean C."/>
            <person name="Major J."/>
            <person name="Manning J."/>
            <person name="Marabella R."/>
            <person name="Maru K."/>
            <person name="Matthews C."/>
            <person name="Mauceli E."/>
            <person name="Mccarthy M."/>
            <person name="Mcdonough S."/>
            <person name="Mcghee T."/>
            <person name="Meldrim J."/>
            <person name="Meneus L."/>
            <person name="Mesirov J."/>
            <person name="Mihalev A."/>
            <person name="Mihova T."/>
            <person name="Mikkelsen T."/>
            <person name="Mlenga V."/>
            <person name="Moru K."/>
            <person name="Mozes J."/>
            <person name="Mulrain L."/>
            <person name="Munson G."/>
            <person name="Naylor J."/>
            <person name="Newes C."/>
            <person name="Nguyen C."/>
            <person name="Nguyen N."/>
            <person name="Nguyen T."/>
            <person name="Nicol R."/>
            <person name="Nielsen C."/>
            <person name="Nizzari M."/>
            <person name="Norbu C."/>
            <person name="Norbu N."/>
            <person name="O'donnell P."/>
            <person name="Okoawo O."/>
            <person name="O'leary S."/>
            <person name="Omotosho B."/>
            <person name="O'neill K."/>
            <person name="Osman S."/>
            <person name="Parker S."/>
            <person name="Perrin D."/>
            <person name="Phunkhang P."/>
            <person name="Piqani B."/>
            <person name="Purcell S."/>
            <person name="Rachupka T."/>
            <person name="Ramasamy U."/>
            <person name="Rameau R."/>
            <person name="Ray V."/>
            <person name="Raymond C."/>
            <person name="Retta R."/>
            <person name="Richardson S."/>
            <person name="Rise C."/>
            <person name="Rodriguez J."/>
            <person name="Rogers J."/>
            <person name="Rogov P."/>
            <person name="Rutman M."/>
            <person name="Schupbach R."/>
            <person name="Seaman C."/>
            <person name="Settipalli S."/>
            <person name="Sharpe T."/>
            <person name="Sheridan J."/>
            <person name="Sherpa N."/>
            <person name="Shi J."/>
            <person name="Smirnov S."/>
            <person name="Smith C."/>
            <person name="Sougnez C."/>
            <person name="Spencer B."/>
            <person name="Stalker J."/>
            <person name="Stange-thomann N."/>
            <person name="Stavropoulos S."/>
            <person name="Stetson K."/>
            <person name="Stone C."/>
            <person name="Stone S."/>
            <person name="Stubbs M."/>
            <person name="Talamas J."/>
            <person name="Tchuinga P."/>
            <person name="Tenzing P."/>
            <person name="Tesfaye S."/>
            <person name="Theodore J."/>
            <person name="Thoulutsang Y."/>
            <person name="Topham K."/>
            <person name="Towey S."/>
            <person name="Tsamla T."/>
            <person name="Tsomo N."/>
            <person name="Vallee D."/>
            <person name="Vassiliev H."/>
            <person name="Venkataraman V."/>
            <person name="Vinson J."/>
            <person name="Vo A."/>
            <person name="Wade C."/>
            <person name="Wang S."/>
            <person name="Wangchuk T."/>
            <person name="Wangdi T."/>
            <person name="Whittaker C."/>
            <person name="Wilkinson J."/>
            <person name="Wu Y."/>
            <person name="Wyman D."/>
            <person name="Yadav S."/>
            <person name="Yang S."/>
            <person name="Yang X."/>
            <person name="Yeager S."/>
            <person name="Yee E."/>
            <person name="Young G."/>
            <person name="Zainoun J."/>
            <person name="Zembeck L."/>
            <person name="Zimmer A."/>
            <person name="Zody M."/>
            <person name="Lander E."/>
        </authorList>
    </citation>
    <scope>NUCLEOTIDE SEQUENCE [LARGE SCALE GENOMIC DNA]</scope>
</reference>
<dbReference type="GeneTree" id="ENSGT00940000171333"/>
<dbReference type="HOGENOM" id="CLU_2518266_0_0_1"/>
<protein>
    <submittedName>
        <fullName evidence="1">Uncharacterized protein</fullName>
    </submittedName>
</protein>
<name>H2Y3Y1_CIOSA</name>
<dbReference type="AlphaFoldDB" id="H2Y3Y1"/>
<dbReference type="InParanoid" id="H2Y3Y1"/>